<proteinExistence type="predicted"/>
<keyword evidence="2" id="KW-1133">Transmembrane helix</keyword>
<keyword evidence="2" id="KW-0472">Membrane</keyword>
<dbReference type="PANTHER" id="PTHR28251:SF1">
    <property type="entry name" value="V-TYPE ATPASE ASSEMBLY FACTOR PKR1"/>
    <property type="match status" value="1"/>
</dbReference>
<reference evidence="3 4" key="1">
    <citation type="journal article" date="2020" name="bioRxiv">
        <title>Whole genome comparisons of ergot fungi reveals the divergence and evolution of species within the genus Claviceps are the result of varying mechanisms driving genome evolution and host range expansion.</title>
        <authorList>
            <person name="Wyka S.A."/>
            <person name="Mondo S.J."/>
            <person name="Liu M."/>
            <person name="Dettman J."/>
            <person name="Nalam V."/>
            <person name="Broders K.D."/>
        </authorList>
    </citation>
    <scope>NUCLEOTIDE SEQUENCE [LARGE SCALE GENOMIC DNA]</scope>
    <source>
        <strain evidence="3 4">LM583</strain>
    </source>
</reference>
<evidence type="ECO:0000256" key="1">
    <source>
        <dbReference type="SAM" id="MobiDB-lite"/>
    </source>
</evidence>
<name>A0ABQ7P6S4_9HYPO</name>
<evidence type="ECO:0000313" key="3">
    <source>
        <dbReference type="EMBL" id="KAG5955360.1"/>
    </source>
</evidence>
<feature type="compositionally biased region" description="Basic and acidic residues" evidence="1">
    <location>
        <begin position="98"/>
        <end position="111"/>
    </location>
</feature>
<dbReference type="PANTHER" id="PTHR28251">
    <property type="entry name" value="V-TYPE ATPASE ASSEMBLY FACTOR PKR1"/>
    <property type="match status" value="1"/>
</dbReference>
<protein>
    <recommendedName>
        <fullName evidence="5">PKR1 protein</fullName>
    </recommendedName>
</protein>
<feature type="transmembrane region" description="Helical" evidence="2">
    <location>
        <begin position="20"/>
        <end position="41"/>
    </location>
</feature>
<dbReference type="Pfam" id="PF08636">
    <property type="entry name" value="Pkr1"/>
    <property type="match status" value="1"/>
</dbReference>
<comment type="caution">
    <text evidence="3">The sequence shown here is derived from an EMBL/GenBank/DDBJ whole genome shotgun (WGS) entry which is preliminary data.</text>
</comment>
<organism evidence="3 4">
    <name type="scientific">Claviceps arundinis</name>
    <dbReference type="NCBI Taxonomy" id="1623583"/>
    <lineage>
        <taxon>Eukaryota</taxon>
        <taxon>Fungi</taxon>
        <taxon>Dikarya</taxon>
        <taxon>Ascomycota</taxon>
        <taxon>Pezizomycotina</taxon>
        <taxon>Sordariomycetes</taxon>
        <taxon>Hypocreomycetidae</taxon>
        <taxon>Hypocreales</taxon>
        <taxon>Clavicipitaceae</taxon>
        <taxon>Claviceps</taxon>
    </lineage>
</organism>
<dbReference type="InterPro" id="IPR013945">
    <property type="entry name" value="Pkr1"/>
</dbReference>
<gene>
    <name evidence="3" type="ORF">E4U57_003530</name>
</gene>
<feature type="compositionally biased region" description="Basic and acidic residues" evidence="1">
    <location>
        <begin position="120"/>
        <end position="150"/>
    </location>
</feature>
<feature type="transmembrane region" description="Helical" evidence="2">
    <location>
        <begin position="48"/>
        <end position="66"/>
    </location>
</feature>
<keyword evidence="4" id="KW-1185">Reference proteome</keyword>
<dbReference type="Proteomes" id="UP000742024">
    <property type="component" value="Unassembled WGS sequence"/>
</dbReference>
<evidence type="ECO:0008006" key="5">
    <source>
        <dbReference type="Google" id="ProtNLM"/>
    </source>
</evidence>
<sequence length="172" mass="18778">MSTFMTSLWDSIFTPGPTAPLLYATNLSFAALQLVLLGLLFATKSIHCVVLSGLCAGLWWAINWFAGEVKLVQERQRREELQRVEQEGEEVVVRKGKGRGDGDGEGGRSDAEETEVENLTGREGEGEGVRMGSELRRRGRGEEKEGEGSREAGLSQSSASTEDEWEKVSGGK</sequence>
<evidence type="ECO:0000256" key="2">
    <source>
        <dbReference type="SAM" id="Phobius"/>
    </source>
</evidence>
<keyword evidence="2" id="KW-0812">Transmembrane</keyword>
<accession>A0ABQ7P6S4</accession>
<feature type="region of interest" description="Disordered" evidence="1">
    <location>
        <begin position="80"/>
        <end position="172"/>
    </location>
</feature>
<dbReference type="EMBL" id="SRPR01000263">
    <property type="protein sequence ID" value="KAG5955360.1"/>
    <property type="molecule type" value="Genomic_DNA"/>
</dbReference>
<evidence type="ECO:0000313" key="4">
    <source>
        <dbReference type="Proteomes" id="UP000742024"/>
    </source>
</evidence>